<sequence>MPSDVMLHFKEALDAKTKKQLVTTLAERLGVSTEAHQSAKPHLMFFPTDPVRSPPHRILAAVREQGYQAQIVDL</sequence>
<dbReference type="AlphaFoldDB" id="A0A6M0JUR9"/>
<gene>
    <name evidence="1" type="ORF">G3446_01975</name>
</gene>
<evidence type="ECO:0008006" key="3">
    <source>
        <dbReference type="Google" id="ProtNLM"/>
    </source>
</evidence>
<evidence type="ECO:0000313" key="1">
    <source>
        <dbReference type="EMBL" id="NEV60671.1"/>
    </source>
</evidence>
<organism evidence="1 2">
    <name type="scientific">Thiorhodococcus minor</name>
    <dbReference type="NCBI Taxonomy" id="57489"/>
    <lineage>
        <taxon>Bacteria</taxon>
        <taxon>Pseudomonadati</taxon>
        <taxon>Pseudomonadota</taxon>
        <taxon>Gammaproteobacteria</taxon>
        <taxon>Chromatiales</taxon>
        <taxon>Chromatiaceae</taxon>
        <taxon>Thiorhodococcus</taxon>
    </lineage>
</organism>
<evidence type="ECO:0000313" key="2">
    <source>
        <dbReference type="Proteomes" id="UP000483379"/>
    </source>
</evidence>
<reference evidence="1 2" key="1">
    <citation type="submission" date="2020-02" db="EMBL/GenBank/DDBJ databases">
        <title>Genome sequences of Thiorhodococcus mannitoliphagus and Thiorhodococcus minor, purple sulfur photosynthetic bacteria in the gammaproteobacterial family, Chromatiaceae.</title>
        <authorList>
            <person name="Aviles F.A."/>
            <person name="Meyer T.E."/>
            <person name="Kyndt J.A."/>
        </authorList>
    </citation>
    <scope>NUCLEOTIDE SEQUENCE [LARGE SCALE GENOMIC DNA]</scope>
    <source>
        <strain evidence="1 2">DSM 11518</strain>
    </source>
</reference>
<comment type="caution">
    <text evidence="1">The sequence shown here is derived from an EMBL/GenBank/DDBJ whole genome shotgun (WGS) entry which is preliminary data.</text>
</comment>
<accession>A0A6M0JUR9</accession>
<protein>
    <recommendedName>
        <fullName evidence="3">Heavy-metal-associated domain-containing protein</fullName>
    </recommendedName>
</protein>
<dbReference type="RefSeq" id="WP_164450715.1">
    <property type="nucleotide sequence ID" value="NZ_JAAIJQ010000003.1"/>
</dbReference>
<dbReference type="EMBL" id="JAAIJQ010000003">
    <property type="protein sequence ID" value="NEV60671.1"/>
    <property type="molecule type" value="Genomic_DNA"/>
</dbReference>
<keyword evidence="2" id="KW-1185">Reference proteome</keyword>
<name>A0A6M0JUR9_9GAMM</name>
<proteinExistence type="predicted"/>
<dbReference type="Proteomes" id="UP000483379">
    <property type="component" value="Unassembled WGS sequence"/>
</dbReference>